<dbReference type="Pfam" id="PF00512">
    <property type="entry name" value="HisKA"/>
    <property type="match status" value="1"/>
</dbReference>
<dbReference type="Pfam" id="PF12974">
    <property type="entry name" value="Phosphonate-bd"/>
    <property type="match status" value="1"/>
</dbReference>
<dbReference type="Gene3D" id="1.10.287.130">
    <property type="match status" value="1"/>
</dbReference>
<name>A0ABS2DUB7_9BURK</name>
<proteinExistence type="predicted"/>
<dbReference type="RefSeq" id="WP_205104398.1">
    <property type="nucleotide sequence ID" value="NZ_JACJJC010000026.1"/>
</dbReference>
<dbReference type="InterPro" id="IPR003661">
    <property type="entry name" value="HisK_dim/P_dom"/>
</dbReference>
<keyword evidence="5" id="KW-0547">Nucleotide-binding</keyword>
<protein>
    <recommendedName>
        <fullName evidence="2">histidine kinase</fullName>
        <ecNumber evidence="2">2.7.13.3</ecNumber>
    </recommendedName>
</protein>
<keyword evidence="10" id="KW-0472">Membrane</keyword>
<keyword evidence="7" id="KW-0067">ATP-binding</keyword>
<keyword evidence="4" id="KW-0808">Transferase</keyword>
<dbReference type="InterPro" id="IPR003594">
    <property type="entry name" value="HATPase_dom"/>
</dbReference>
<sequence>MCLHSPHPQCPLHALLQRFAAGACCVLALVLTGDARSADTENAKVSVPVERRAAASDDNFPQAAPSNDIAIGLVDTFSPEAYLSTFVPTFEHLLKTFGESRIRIVELHWNVTAEDIRRADLDFVVTSASTYAALIDSAGTHQIATRRPKSSNDVSHTVASLFVTAAESPIKTLADAKDTSVAISHRQSFDGWLIAQGELAALGLDPKHHFGEVIETRFGIPDVATLVRTGLASTGVLGSCEYETLIAEGLLKPGDLRILNEKPTKPGECRRSTEKYPDIVFSSLPNADSDVVNRMAVALLSLPTEKLDFRWTIANDFVPTLELLKTLHLGPYAEPEAWTLARFWATYRTEIVLFVAFCAAVLFHILTLNVLVRRRTNDLRTAFRANEQLLRERNDSRQRLMALERTNIVAQLSNMFAHEIKQPIMNIACYAAALKLLLKREGSLSEKAADMLDLLSGEVDRSSEIVEHVRSYAKNRSHARRMCDLGRVVAETLKNIHDPLIVLETGLSPGAPDNTTESFKPNKARKNEASARQTATNAFPAASASYPISADPFEIEFIVANFIKNARAAVKGLEDPSVIVRLTRNERTCRVTVTDNGPPISDETFASLGTVSASKKTEGLGFGLAIALALAERNGGHLAFERRTPSGLSASLVLPIRTDTDANADSTAHAPQNTAK</sequence>
<evidence type="ECO:0000256" key="9">
    <source>
        <dbReference type="SAM" id="MobiDB-lite"/>
    </source>
</evidence>
<dbReference type="InterPro" id="IPR005467">
    <property type="entry name" value="His_kinase_dom"/>
</dbReference>
<reference evidence="12 13" key="1">
    <citation type="journal article" date="2021" name="Sci. Rep.">
        <title>The distribution of antibiotic resistance genes in chicken gut microbiota commensals.</title>
        <authorList>
            <person name="Juricova H."/>
            <person name="Matiasovicova J."/>
            <person name="Kubasova T."/>
            <person name="Cejkova D."/>
            <person name="Rychlik I."/>
        </authorList>
    </citation>
    <scope>NUCLEOTIDE SEQUENCE [LARGE SCALE GENOMIC DNA]</scope>
    <source>
        <strain evidence="12 13">An829</strain>
    </source>
</reference>
<dbReference type="Gene3D" id="3.30.565.10">
    <property type="entry name" value="Histidine kinase-like ATPase, C-terminal domain"/>
    <property type="match status" value="1"/>
</dbReference>
<dbReference type="PANTHER" id="PTHR43065:SF10">
    <property type="entry name" value="PEROXIDE STRESS-ACTIVATED HISTIDINE KINASE MAK3"/>
    <property type="match status" value="1"/>
</dbReference>
<evidence type="ECO:0000256" key="8">
    <source>
        <dbReference type="ARBA" id="ARBA00023012"/>
    </source>
</evidence>
<evidence type="ECO:0000256" key="1">
    <source>
        <dbReference type="ARBA" id="ARBA00000085"/>
    </source>
</evidence>
<dbReference type="EC" id="2.7.13.3" evidence="2"/>
<dbReference type="SUPFAM" id="SSF53850">
    <property type="entry name" value="Periplasmic binding protein-like II"/>
    <property type="match status" value="1"/>
</dbReference>
<dbReference type="Gene3D" id="3.40.190.10">
    <property type="entry name" value="Periplasmic binding protein-like II"/>
    <property type="match status" value="1"/>
</dbReference>
<dbReference type="PANTHER" id="PTHR43065">
    <property type="entry name" value="SENSOR HISTIDINE KINASE"/>
    <property type="match status" value="1"/>
</dbReference>
<feature type="domain" description="Histidine kinase" evidence="11">
    <location>
        <begin position="415"/>
        <end position="658"/>
    </location>
</feature>
<dbReference type="CDD" id="cd00082">
    <property type="entry name" value="HisKA"/>
    <property type="match status" value="1"/>
</dbReference>
<evidence type="ECO:0000313" key="13">
    <source>
        <dbReference type="Proteomes" id="UP000715095"/>
    </source>
</evidence>
<dbReference type="SMART" id="SM00388">
    <property type="entry name" value="HisKA"/>
    <property type="match status" value="1"/>
</dbReference>
<comment type="caution">
    <text evidence="12">The sequence shown here is derived from an EMBL/GenBank/DDBJ whole genome shotgun (WGS) entry which is preliminary data.</text>
</comment>
<dbReference type="InterPro" id="IPR036890">
    <property type="entry name" value="HATPase_C_sf"/>
</dbReference>
<organism evidence="12 13">
    <name type="scientific">Sutterella massiliensis</name>
    <dbReference type="NCBI Taxonomy" id="1816689"/>
    <lineage>
        <taxon>Bacteria</taxon>
        <taxon>Pseudomonadati</taxon>
        <taxon>Pseudomonadota</taxon>
        <taxon>Betaproteobacteria</taxon>
        <taxon>Burkholderiales</taxon>
        <taxon>Sutterellaceae</taxon>
        <taxon>Sutterella</taxon>
    </lineage>
</organism>
<accession>A0ABS2DUB7</accession>
<evidence type="ECO:0000313" key="12">
    <source>
        <dbReference type="EMBL" id="MBM6704913.1"/>
    </source>
</evidence>
<evidence type="ECO:0000256" key="2">
    <source>
        <dbReference type="ARBA" id="ARBA00012438"/>
    </source>
</evidence>
<evidence type="ECO:0000256" key="10">
    <source>
        <dbReference type="SAM" id="Phobius"/>
    </source>
</evidence>
<keyword evidence="10" id="KW-0812">Transmembrane</keyword>
<evidence type="ECO:0000256" key="6">
    <source>
        <dbReference type="ARBA" id="ARBA00022777"/>
    </source>
</evidence>
<gene>
    <name evidence="12" type="ORF">H6A60_10545</name>
</gene>
<evidence type="ECO:0000256" key="7">
    <source>
        <dbReference type="ARBA" id="ARBA00022840"/>
    </source>
</evidence>
<dbReference type="Proteomes" id="UP000715095">
    <property type="component" value="Unassembled WGS sequence"/>
</dbReference>
<evidence type="ECO:0000256" key="5">
    <source>
        <dbReference type="ARBA" id="ARBA00022741"/>
    </source>
</evidence>
<comment type="catalytic activity">
    <reaction evidence="1">
        <text>ATP + protein L-histidine = ADP + protein N-phospho-L-histidine.</text>
        <dbReference type="EC" id="2.7.13.3"/>
    </reaction>
</comment>
<keyword evidence="8" id="KW-0902">Two-component regulatory system</keyword>
<keyword evidence="13" id="KW-1185">Reference proteome</keyword>
<feature type="transmembrane region" description="Helical" evidence="10">
    <location>
        <begin position="351"/>
        <end position="372"/>
    </location>
</feature>
<dbReference type="PROSITE" id="PS50109">
    <property type="entry name" value="HIS_KIN"/>
    <property type="match status" value="1"/>
</dbReference>
<evidence type="ECO:0000256" key="4">
    <source>
        <dbReference type="ARBA" id="ARBA00022679"/>
    </source>
</evidence>
<dbReference type="InterPro" id="IPR036097">
    <property type="entry name" value="HisK_dim/P_sf"/>
</dbReference>
<dbReference type="EMBL" id="JACJJC010000026">
    <property type="protein sequence ID" value="MBM6704913.1"/>
    <property type="molecule type" value="Genomic_DNA"/>
</dbReference>
<evidence type="ECO:0000256" key="3">
    <source>
        <dbReference type="ARBA" id="ARBA00022553"/>
    </source>
</evidence>
<dbReference type="SUPFAM" id="SSF55874">
    <property type="entry name" value="ATPase domain of HSP90 chaperone/DNA topoisomerase II/histidine kinase"/>
    <property type="match status" value="1"/>
</dbReference>
<dbReference type="SUPFAM" id="SSF47384">
    <property type="entry name" value="Homodimeric domain of signal transducing histidine kinase"/>
    <property type="match status" value="1"/>
</dbReference>
<dbReference type="SMART" id="SM00387">
    <property type="entry name" value="HATPase_c"/>
    <property type="match status" value="1"/>
</dbReference>
<keyword evidence="10" id="KW-1133">Transmembrane helix</keyword>
<keyword evidence="6" id="KW-0418">Kinase</keyword>
<keyword evidence="3" id="KW-0597">Phosphoprotein</keyword>
<evidence type="ECO:0000259" key="11">
    <source>
        <dbReference type="PROSITE" id="PS50109"/>
    </source>
</evidence>
<feature type="region of interest" description="Disordered" evidence="9">
    <location>
        <begin position="507"/>
        <end position="528"/>
    </location>
</feature>
<dbReference type="Pfam" id="PF02518">
    <property type="entry name" value="HATPase_c"/>
    <property type="match status" value="1"/>
</dbReference>